<reference evidence="2 4" key="1">
    <citation type="submission" date="2015-10" db="EMBL/GenBank/DDBJ databases">
        <title>Complete genome sequence of hyperthermophilic archaeon Pyrodictium delaneyi Su06.</title>
        <authorList>
            <person name="Jung J.-H."/>
            <person name="Lin J."/>
            <person name="Holden J.F."/>
            <person name="Park C.-S."/>
        </authorList>
    </citation>
    <scope>NUCLEOTIDE SEQUENCE [LARGE SCALE GENOMIC DNA]</scope>
    <source>
        <strain evidence="2 4">Su06</strain>
    </source>
</reference>
<keyword evidence="5" id="KW-1185">Reference proteome</keyword>
<dbReference type="GeneID" id="26098415"/>
<dbReference type="AlphaFoldDB" id="A0A0P0N172"/>
<evidence type="ECO:0000313" key="4">
    <source>
        <dbReference type="Proteomes" id="UP000058613"/>
    </source>
</evidence>
<keyword evidence="1" id="KW-0812">Transmembrane</keyword>
<proteinExistence type="predicted"/>
<protein>
    <submittedName>
        <fullName evidence="2">Uncharacterized protein</fullName>
    </submittedName>
</protein>
<dbReference type="RefSeq" id="WP_055407272.1">
    <property type="nucleotide sequence ID" value="NZ_CP013011.1"/>
</dbReference>
<reference evidence="3 5" key="2">
    <citation type="submission" date="2017-05" db="EMBL/GenBank/DDBJ databases">
        <title>The draft genome of the hyperthermophilic archaeon 'Pyrodictium delaneyi strain Hulk', an iron and nitrate reducer, reveals the capacity for sulfate reduction.</title>
        <authorList>
            <person name="Demey L.M."/>
            <person name="Miller C."/>
            <person name="Manzella M."/>
            <person name="Reguera G."/>
            <person name="Kashefi K."/>
        </authorList>
    </citation>
    <scope>NUCLEOTIDE SEQUENCE [LARGE SCALE GENOMIC DNA]</scope>
    <source>
        <strain evidence="3 5">Hulk</strain>
    </source>
</reference>
<keyword evidence="1" id="KW-1133">Transmembrane helix</keyword>
<sequence length="68" mass="7228">MASINRIKERVKSLASRLGPPAAGAAVLVAQTDSMTTTISLVNSVIPVLVLVMVLKLLFSSFKEISKD</sequence>
<dbReference type="KEGG" id="pdl:Pyrde_0091"/>
<name>A0A0P0N172_9CREN</name>
<organism evidence="2 4">
    <name type="scientific">Pyrodictium delaneyi</name>
    <dbReference type="NCBI Taxonomy" id="1273541"/>
    <lineage>
        <taxon>Archaea</taxon>
        <taxon>Thermoproteota</taxon>
        <taxon>Thermoprotei</taxon>
        <taxon>Desulfurococcales</taxon>
        <taxon>Pyrodictiaceae</taxon>
        <taxon>Pyrodictium</taxon>
    </lineage>
</organism>
<dbReference type="STRING" id="1273541.Pyrde_0091"/>
<evidence type="ECO:0000313" key="3">
    <source>
        <dbReference type="EMBL" id="OWJ54231.1"/>
    </source>
</evidence>
<dbReference type="EMBL" id="CP013011">
    <property type="protein sequence ID" value="ALL00141.1"/>
    <property type="molecule type" value="Genomic_DNA"/>
</dbReference>
<evidence type="ECO:0000313" key="5">
    <source>
        <dbReference type="Proteomes" id="UP000196694"/>
    </source>
</evidence>
<evidence type="ECO:0000313" key="2">
    <source>
        <dbReference type="EMBL" id="ALL00141.1"/>
    </source>
</evidence>
<dbReference type="Proteomes" id="UP000058613">
    <property type="component" value="Chromosome"/>
</dbReference>
<dbReference type="Proteomes" id="UP000196694">
    <property type="component" value="Unassembled WGS sequence"/>
</dbReference>
<keyword evidence="1" id="KW-0472">Membrane</keyword>
<evidence type="ECO:0000256" key="1">
    <source>
        <dbReference type="SAM" id="Phobius"/>
    </source>
</evidence>
<feature type="transmembrane region" description="Helical" evidence="1">
    <location>
        <begin position="38"/>
        <end position="59"/>
    </location>
</feature>
<gene>
    <name evidence="3" type="ORF">Pdsh_06995</name>
    <name evidence="2" type="ORF">Pyrde_0091</name>
</gene>
<accession>A0A0P0N172</accession>
<dbReference type="EMBL" id="NCQP01000006">
    <property type="protein sequence ID" value="OWJ54231.1"/>
    <property type="molecule type" value="Genomic_DNA"/>
</dbReference>